<evidence type="ECO:0000313" key="1">
    <source>
        <dbReference type="EMBL" id="KAL3575613.1"/>
    </source>
</evidence>
<keyword evidence="2" id="KW-1185">Reference proteome</keyword>
<comment type="caution">
    <text evidence="1">The sequence shown here is derived from an EMBL/GenBank/DDBJ whole genome shotgun (WGS) entry which is preliminary data.</text>
</comment>
<gene>
    <name evidence="1" type="ORF">D5086_023714</name>
</gene>
<proteinExistence type="predicted"/>
<sequence length="727" mass="83009">MEGQAAFCDGSSASLVRGEMKLEEDEEEFRSCCEDEEVWKEIEEIVKEEPKEDLDEFSVNMFFKGMSIAEDGDSCSGFSGIGVVMERTEHVPVIQVQKKLDFYVEESVADYLALMDGLAEAMQNNIRRVYAFTDSELLYGQITNEEKLEVPLLIALRQRILEHVSNLEAFILKLSPSFDLERPLRLAQVAVGVVSFPASGSESHDNCSICCEDKISPMMITMKCSHKFCSHCMRTYVDGKVQSSQVPIRCPQSGCKYCISINECRSFLPLISYGSLEKALAEADILHSDRIYCPYPNCSVVLDPRECLSARASSSSQSGNTCIECPVCQRFICVECSVPWHSSMSCEEFQNLPLEERDATDITLHRLAQNKRWRRCQQCRRMIELSQGCYHMTCWCGHEFCYSCGAEYRDRQQTCQCVFWDDDNSEDLVTQSFQESEQWAWETFNSQPMLMDAYSEQERSQLALIQRFLAGGFSLSDHHPYQSPPRCTDSYVDAIKDLHQLPWLERSFSLSSASQLGGNEDRLVKINLCNKPRADDAPPADIGFEAGLTHVLFARSRDENADEEMLRYEFSKHAPIKDLRLVRDRFTHVSRGFAFVHFHSVDDATNGTTLDKKGAVLKRRTRKEHSWPRGIRIDAVKQLLQLRQRHLDNIQKDGSAPQPGFWWDEASGYCYDAASGFYFDGKTCISIKGVWYSYDQQTHQYIPLLSQITMTIKHLVPVLYGKEMFLG</sequence>
<reference evidence="1 2" key="1">
    <citation type="journal article" date="2024" name="Plant Biotechnol. J.">
        <title>Genome and CRISPR/Cas9 system of a widespread forest tree (Populus alba) in the world.</title>
        <authorList>
            <person name="Liu Y.J."/>
            <person name="Jiang P.F."/>
            <person name="Han X.M."/>
            <person name="Li X.Y."/>
            <person name="Wang H.M."/>
            <person name="Wang Y.J."/>
            <person name="Wang X.X."/>
            <person name="Zeng Q.Y."/>
        </authorList>
    </citation>
    <scope>NUCLEOTIDE SEQUENCE [LARGE SCALE GENOMIC DNA]</scope>
    <source>
        <strain evidence="2">cv. PAL-ZL1</strain>
    </source>
</reference>
<accession>A0ACC4BCE0</accession>
<name>A0ACC4BCE0_POPAL</name>
<dbReference type="EMBL" id="RCHU02000012">
    <property type="protein sequence ID" value="KAL3575613.1"/>
    <property type="molecule type" value="Genomic_DNA"/>
</dbReference>
<dbReference type="Proteomes" id="UP000309997">
    <property type="component" value="Unassembled WGS sequence"/>
</dbReference>
<organism evidence="1 2">
    <name type="scientific">Populus alba</name>
    <name type="common">White poplar</name>
    <dbReference type="NCBI Taxonomy" id="43335"/>
    <lineage>
        <taxon>Eukaryota</taxon>
        <taxon>Viridiplantae</taxon>
        <taxon>Streptophyta</taxon>
        <taxon>Embryophyta</taxon>
        <taxon>Tracheophyta</taxon>
        <taxon>Spermatophyta</taxon>
        <taxon>Magnoliopsida</taxon>
        <taxon>eudicotyledons</taxon>
        <taxon>Gunneridae</taxon>
        <taxon>Pentapetalae</taxon>
        <taxon>rosids</taxon>
        <taxon>fabids</taxon>
        <taxon>Malpighiales</taxon>
        <taxon>Salicaceae</taxon>
        <taxon>Saliceae</taxon>
        <taxon>Populus</taxon>
    </lineage>
</organism>
<evidence type="ECO:0000313" key="2">
    <source>
        <dbReference type="Proteomes" id="UP000309997"/>
    </source>
</evidence>
<protein>
    <submittedName>
        <fullName evidence="1">Uncharacterized protein</fullName>
    </submittedName>
</protein>